<feature type="domain" description="Gnk2-homologous" evidence="7">
    <location>
        <begin position="131"/>
        <end position="240"/>
    </location>
</feature>
<evidence type="ECO:0000256" key="6">
    <source>
        <dbReference type="SAM" id="SignalP"/>
    </source>
</evidence>
<feature type="signal peptide" evidence="6">
    <location>
        <begin position="1"/>
        <end position="22"/>
    </location>
</feature>
<reference evidence="9" key="1">
    <citation type="journal article" date="2016" name="Proc. Natl. Acad. Sci. U.S.A.">
        <title>Chromosome-level assembly of Arabidopsis thaliana Ler reveals the extent of translocation and inversion polymorphisms.</title>
        <authorList>
            <person name="Zapata L."/>
            <person name="Ding J."/>
            <person name="Willing E.M."/>
            <person name="Hartwig B."/>
            <person name="Bezdan D."/>
            <person name="Jiao W.B."/>
            <person name="Patel V."/>
            <person name="Velikkakam James G."/>
            <person name="Koornneef M."/>
            <person name="Ossowski S."/>
            <person name="Schneeberger K."/>
        </authorList>
    </citation>
    <scope>NUCLEOTIDE SEQUENCE [LARGE SCALE GENOMIC DNA]</scope>
    <source>
        <strain evidence="9">cv. Landsberg erecta</strain>
    </source>
</reference>
<evidence type="ECO:0000256" key="5">
    <source>
        <dbReference type="SAM" id="Phobius"/>
    </source>
</evidence>
<keyword evidence="1 6" id="KW-0732">Signal</keyword>
<keyword evidence="2" id="KW-0677">Repeat</keyword>
<keyword evidence="3" id="KW-0675">Receptor</keyword>
<feature type="transmembrane region" description="Helical" evidence="5">
    <location>
        <begin position="241"/>
        <end position="264"/>
    </location>
</feature>
<comment type="caution">
    <text evidence="8">The sequence shown here is derived from an EMBL/GenBank/DDBJ whole genome shotgun (WGS) entry which is preliminary data.</text>
</comment>
<evidence type="ECO:0000313" key="9">
    <source>
        <dbReference type="Proteomes" id="UP000078284"/>
    </source>
</evidence>
<dbReference type="Proteomes" id="UP000078284">
    <property type="component" value="Chromosome 4"/>
</dbReference>
<dbReference type="Gene3D" id="3.30.430.20">
    <property type="entry name" value="Gnk2 domain, C-X8-C-X2-C motif"/>
    <property type="match status" value="2"/>
</dbReference>
<dbReference type="PROSITE" id="PS51473">
    <property type="entry name" value="GNK2"/>
    <property type="match status" value="2"/>
</dbReference>
<accession>A0A178V3U3</accession>
<evidence type="ECO:0000256" key="2">
    <source>
        <dbReference type="ARBA" id="ARBA00022737"/>
    </source>
</evidence>
<keyword evidence="5" id="KW-1133">Transmembrane helix</keyword>
<dbReference type="FunFam" id="3.30.430.20:FF:000003">
    <property type="entry name" value="Cysteine-rich RLK (RECEPTOR-like protein kinase) 10"/>
    <property type="match status" value="1"/>
</dbReference>
<dbReference type="InterPro" id="IPR002902">
    <property type="entry name" value="GNK2"/>
</dbReference>
<sequence>MKLKNILPVLCFFLLSFPVLSAQRCGKTGFSLLDDTFDKNRRLLLSSLASNASDQGGFYSASVGQGSEQIYAEGLCIPGAEPKDCSNCFNYSSNSVIERCRNQTEGLIWSDDMILCMIRFSNRLFSGSLEMEPSYNLIVNGDIQVNLTEFDRSWEDLTSHMIAEATSSSSQRKYYAAEAVSLTSFQNIYLFVQCTPFISLRDCNTCLSQSVRDYKSCCYGKKGGNVNRPSCFFRTNTNKRGIIVGITVVLTLVISVLLVLGYSLCRRRKASQEFATERSSMTTYGTAPPENGNRLTIRLFEPKLLMSKVPWTRSNIYNTCGCQNPQLKSCGCFEDLKTC</sequence>
<dbReference type="AlphaFoldDB" id="A0A178V3U3"/>
<name>A0A178V3U3_ARATH</name>
<evidence type="ECO:0000259" key="7">
    <source>
        <dbReference type="PROSITE" id="PS51473"/>
    </source>
</evidence>
<feature type="domain" description="Gnk2-homologous" evidence="7">
    <location>
        <begin position="18"/>
        <end position="125"/>
    </location>
</feature>
<evidence type="ECO:0000256" key="1">
    <source>
        <dbReference type="ARBA" id="ARBA00022729"/>
    </source>
</evidence>
<dbReference type="CDD" id="cd23509">
    <property type="entry name" value="Gnk2-like"/>
    <property type="match status" value="2"/>
</dbReference>
<keyword evidence="5" id="KW-0472">Membrane</keyword>
<keyword evidence="4" id="KW-0325">Glycoprotein</keyword>
<evidence type="ECO:0000256" key="4">
    <source>
        <dbReference type="ARBA" id="ARBA00023180"/>
    </source>
</evidence>
<dbReference type="InterPro" id="IPR038408">
    <property type="entry name" value="GNK2_sf"/>
</dbReference>
<dbReference type="EMBL" id="LUHQ01000004">
    <property type="protein sequence ID" value="OAP00970.1"/>
    <property type="molecule type" value="Genomic_DNA"/>
</dbReference>
<dbReference type="Pfam" id="PF01657">
    <property type="entry name" value="Stress-antifung"/>
    <property type="match status" value="2"/>
</dbReference>
<gene>
    <name evidence="8" type="ordered locus">AXX17_At4g26920</name>
</gene>
<protein>
    <recommendedName>
        <fullName evidence="7">Gnk2-homologous domain-containing protein</fullName>
    </recommendedName>
</protein>
<keyword evidence="5" id="KW-0812">Transmembrane</keyword>
<dbReference type="PANTHER" id="PTHR32099">
    <property type="entry name" value="CYSTEINE-RICH REPEAT SECRETORY PROTEIN"/>
    <property type="match status" value="1"/>
</dbReference>
<organism evidence="8 9">
    <name type="scientific">Arabidopsis thaliana</name>
    <name type="common">Mouse-ear cress</name>
    <dbReference type="NCBI Taxonomy" id="3702"/>
    <lineage>
        <taxon>Eukaryota</taxon>
        <taxon>Viridiplantae</taxon>
        <taxon>Streptophyta</taxon>
        <taxon>Embryophyta</taxon>
        <taxon>Tracheophyta</taxon>
        <taxon>Spermatophyta</taxon>
        <taxon>Magnoliopsida</taxon>
        <taxon>eudicotyledons</taxon>
        <taxon>Gunneridae</taxon>
        <taxon>Pentapetalae</taxon>
        <taxon>rosids</taxon>
        <taxon>malvids</taxon>
        <taxon>Brassicales</taxon>
        <taxon>Brassicaceae</taxon>
        <taxon>Camelineae</taxon>
        <taxon>Arabidopsis</taxon>
    </lineage>
</organism>
<proteinExistence type="predicted"/>
<evidence type="ECO:0000256" key="3">
    <source>
        <dbReference type="ARBA" id="ARBA00023170"/>
    </source>
</evidence>
<feature type="chain" id="PRO_5008094644" description="Gnk2-homologous domain-containing protein" evidence="6">
    <location>
        <begin position="23"/>
        <end position="339"/>
    </location>
</feature>
<dbReference type="ExpressionAtlas" id="A0A178V3U3">
    <property type="expression patterns" value="baseline and differential"/>
</dbReference>
<evidence type="ECO:0000313" key="8">
    <source>
        <dbReference type="EMBL" id="OAP00970.1"/>
    </source>
</evidence>
<dbReference type="PANTHER" id="PTHR32099:SF92">
    <property type="entry name" value="CYSTEINE-RICH RECEPTOR-LIKE PROTEIN KINASE 11"/>
    <property type="match status" value="1"/>
</dbReference>
<dbReference type="FunFam" id="3.30.430.20:FF:000007">
    <property type="entry name" value="Cysteine-rich receptor-like protein kinase 11"/>
    <property type="match status" value="1"/>
</dbReference>